<dbReference type="RefSeq" id="WP_152125461.1">
    <property type="nucleotide sequence ID" value="NZ_WELI01000006.1"/>
</dbReference>
<dbReference type="GO" id="GO:0004485">
    <property type="term" value="F:methylcrotonoyl-CoA carboxylase activity"/>
    <property type="evidence" value="ECO:0007669"/>
    <property type="project" value="TreeGrafter"/>
</dbReference>
<name>A0A7J5TXT6_9BACT</name>
<dbReference type="InterPro" id="IPR011763">
    <property type="entry name" value="COA_CT_C"/>
</dbReference>
<dbReference type="FunFam" id="3.90.226.10:FF:000030">
    <property type="entry name" value="Acetyl-CoA carboxylase carboxyltransferase subunit"/>
    <property type="match status" value="1"/>
</dbReference>
<dbReference type="InterPro" id="IPR045190">
    <property type="entry name" value="MCCB/AccD1-like"/>
</dbReference>
<dbReference type="Gene3D" id="3.90.226.10">
    <property type="entry name" value="2-enoyl-CoA Hydratase, Chain A, domain 1"/>
    <property type="match status" value="2"/>
</dbReference>
<dbReference type="PANTHER" id="PTHR22855">
    <property type="entry name" value="ACETYL, PROPIONYL, PYRUVATE, AND GLUTACONYL CARBOXYLASE-RELATED"/>
    <property type="match status" value="1"/>
</dbReference>
<dbReference type="Proteomes" id="UP000488299">
    <property type="component" value="Unassembled WGS sequence"/>
</dbReference>
<dbReference type="PANTHER" id="PTHR22855:SF13">
    <property type="entry name" value="METHYLCROTONOYL-COA CARBOXYLASE BETA CHAIN, MITOCHONDRIAL"/>
    <property type="match status" value="1"/>
</dbReference>
<dbReference type="InterPro" id="IPR034733">
    <property type="entry name" value="AcCoA_carboxyl_beta"/>
</dbReference>
<dbReference type="GO" id="GO:1905202">
    <property type="term" value="C:methylcrotonoyl-CoA carboxylase complex"/>
    <property type="evidence" value="ECO:0007669"/>
    <property type="project" value="TreeGrafter"/>
</dbReference>
<dbReference type="GO" id="GO:0006552">
    <property type="term" value="P:L-leucine catabolic process"/>
    <property type="evidence" value="ECO:0007669"/>
    <property type="project" value="TreeGrafter"/>
</dbReference>
<gene>
    <name evidence="3" type="ORF">F5984_17335</name>
</gene>
<dbReference type="EMBL" id="WELI01000006">
    <property type="protein sequence ID" value="KAB7729381.1"/>
    <property type="molecule type" value="Genomic_DNA"/>
</dbReference>
<protein>
    <submittedName>
        <fullName evidence="3">Acyl-CoA carboxylase subunit beta</fullName>
    </submittedName>
</protein>
<evidence type="ECO:0000313" key="3">
    <source>
        <dbReference type="EMBL" id="KAB7729381.1"/>
    </source>
</evidence>
<dbReference type="InterPro" id="IPR029045">
    <property type="entry name" value="ClpP/crotonase-like_dom_sf"/>
</dbReference>
<sequence>MANTFQHFIDELQTRTAQTQLGGGSKKIDDQHRKGKLTARERITYLTDPDRPFVEIGLFVGEGMYPEHGGCPSGGVVTGIGYISGRQCMIVANDATVKAGAWFPITAKKNLRAQEIAIENRLPIVYLVDSAGVYLPLQDEVFADKEHFGRTFRNNARLSAMGVLQVAAIMGSCVAGGAYLPIMSDEALIVEGTGSIYLAGPYLVKASIGEDVDSETLGGAVTHTDISGVVDNRYPDDQSCLDAIKRIFGRMGTPANAGFSRIAPALPAKNPAEIYELLPTDRVKPYDMREILERLVDNSEFDEYKPTYGQSLLCGYARIDGWAVGIVANQRKVVKAKGKTGAGSSGPGTPAAELQMGGVIYGDAADKAARFIMVCNQKRLPLVFVQDVTGFMVGSRAEQSGIIKDGAKMVNAMANSVVPKFTVVVGNSYGAGNYAMCGRAYDPRLMVAWPTAQMAVMSGASAAKTLLQIQVATQKAKGQPMTSDEEQAQLKKITDQYNAQLSPYYAAARLWVDAVIDPLQTRTVLSEGIAAANHAPIEQPFSVGVIQT</sequence>
<dbReference type="Pfam" id="PF01039">
    <property type="entry name" value="Carboxyl_trans"/>
    <property type="match status" value="1"/>
</dbReference>
<evidence type="ECO:0000259" key="2">
    <source>
        <dbReference type="PROSITE" id="PS50989"/>
    </source>
</evidence>
<evidence type="ECO:0000313" key="4">
    <source>
        <dbReference type="Proteomes" id="UP000488299"/>
    </source>
</evidence>
<comment type="caution">
    <text evidence="3">The sequence shown here is derived from an EMBL/GenBank/DDBJ whole genome shotgun (WGS) entry which is preliminary data.</text>
</comment>
<feature type="domain" description="CoA carboxyltransferase C-terminal" evidence="2">
    <location>
        <begin position="267"/>
        <end position="543"/>
    </location>
</feature>
<dbReference type="PROSITE" id="PS50989">
    <property type="entry name" value="COA_CT_CTER"/>
    <property type="match status" value="1"/>
</dbReference>
<evidence type="ECO:0000259" key="1">
    <source>
        <dbReference type="PROSITE" id="PS50980"/>
    </source>
</evidence>
<reference evidence="3 4" key="1">
    <citation type="submission" date="2019-10" db="EMBL/GenBank/DDBJ databases">
        <title>Rudanella paleaurantiibacter sp. nov., isolated from sludge.</title>
        <authorList>
            <person name="Xu S.Q."/>
        </authorList>
    </citation>
    <scope>NUCLEOTIDE SEQUENCE [LARGE SCALE GENOMIC DNA]</scope>
    <source>
        <strain evidence="3 4">HX-22-17</strain>
    </source>
</reference>
<keyword evidence="4" id="KW-1185">Reference proteome</keyword>
<dbReference type="AlphaFoldDB" id="A0A7J5TXT6"/>
<accession>A0A7J5TXT6</accession>
<dbReference type="PROSITE" id="PS50980">
    <property type="entry name" value="COA_CT_NTER"/>
    <property type="match status" value="1"/>
</dbReference>
<feature type="domain" description="CoA carboxyltransferase N-terminal" evidence="1">
    <location>
        <begin position="5"/>
        <end position="263"/>
    </location>
</feature>
<dbReference type="SUPFAM" id="SSF52096">
    <property type="entry name" value="ClpP/crotonase"/>
    <property type="match status" value="2"/>
</dbReference>
<proteinExistence type="predicted"/>
<organism evidence="3 4">
    <name type="scientific">Rudanella paleaurantiibacter</name>
    <dbReference type="NCBI Taxonomy" id="2614655"/>
    <lineage>
        <taxon>Bacteria</taxon>
        <taxon>Pseudomonadati</taxon>
        <taxon>Bacteroidota</taxon>
        <taxon>Cytophagia</taxon>
        <taxon>Cytophagales</taxon>
        <taxon>Cytophagaceae</taxon>
        <taxon>Rudanella</taxon>
    </lineage>
</organism>
<dbReference type="InterPro" id="IPR011762">
    <property type="entry name" value="COA_CT_N"/>
</dbReference>